<sequence length="221" mass="24423">MSEQLQNNFRESLRGFNLSRSSPRISLPSDNQPSTGGNSNPFAAFRDSASNVFSNVSNTVQGYIPLNLNGEEEEEPWYQMSRVERVMAFALCLALGIACFFLAFFLFIPMVPLFPGKFAATFTLGSILILISIAMLRGPMAHIRHMMSVERLPFTLSYLGTMAMTLYFSLGARSYILTIISAILQIIALVWYFGSYIPGGVATLRYGSAYVGRQAASLLPI</sequence>
<feature type="transmembrane region" description="Helical" evidence="8">
    <location>
        <begin position="86"/>
        <end position="108"/>
    </location>
</feature>
<feature type="transmembrane region" description="Helical" evidence="8">
    <location>
        <begin position="120"/>
        <end position="140"/>
    </location>
</feature>
<name>A0A077X0E3_9FUNG</name>
<dbReference type="AlphaFoldDB" id="A0A077X0E3"/>
<evidence type="ECO:0000313" key="10">
    <source>
        <dbReference type="EMBL" id="CDS13351.1"/>
    </source>
</evidence>
<gene>
    <name evidence="10" type="ORF">LRAMOSA05529</name>
</gene>
<dbReference type="InterPro" id="IPR011691">
    <property type="entry name" value="Vesicle_transpt_SFT2"/>
</dbReference>
<dbReference type="EMBL" id="LK023379">
    <property type="protein sequence ID" value="CDS13351.1"/>
    <property type="molecule type" value="Genomic_DNA"/>
</dbReference>
<keyword evidence="4 8" id="KW-0653">Protein transport</keyword>
<evidence type="ECO:0000256" key="8">
    <source>
        <dbReference type="RuleBase" id="RU363111"/>
    </source>
</evidence>
<evidence type="ECO:0000256" key="6">
    <source>
        <dbReference type="ARBA" id="ARBA00023136"/>
    </source>
</evidence>
<comment type="function">
    <text evidence="8">Nonessential protein required for the fusion of transport vesicles derived from the endocytic pathway with the Golgi complex.</text>
</comment>
<keyword evidence="3 8" id="KW-0812">Transmembrane</keyword>
<evidence type="ECO:0000256" key="9">
    <source>
        <dbReference type="SAM" id="MobiDB-lite"/>
    </source>
</evidence>
<dbReference type="Pfam" id="PF04178">
    <property type="entry name" value="Got1"/>
    <property type="match status" value="1"/>
</dbReference>
<comment type="similarity">
    <text evidence="7 8">Belongs to the SFT2 family.</text>
</comment>
<keyword evidence="5 8" id="KW-1133">Transmembrane helix</keyword>
<feature type="region of interest" description="Disordered" evidence="9">
    <location>
        <begin position="20"/>
        <end position="40"/>
    </location>
</feature>
<keyword evidence="2 8" id="KW-0813">Transport</keyword>
<dbReference type="GO" id="GO:0015031">
    <property type="term" value="P:protein transport"/>
    <property type="evidence" value="ECO:0007669"/>
    <property type="project" value="UniProtKB-KW"/>
</dbReference>
<evidence type="ECO:0000256" key="7">
    <source>
        <dbReference type="ARBA" id="ARBA00025800"/>
    </source>
</evidence>
<accession>A0A077X0E3</accession>
<keyword evidence="6 8" id="KW-0472">Membrane</keyword>
<protein>
    <recommendedName>
        <fullName evidence="8">Protein transport protein SFT2</fullName>
    </recommendedName>
</protein>
<evidence type="ECO:0000256" key="2">
    <source>
        <dbReference type="ARBA" id="ARBA00022448"/>
    </source>
</evidence>
<dbReference type="GO" id="GO:0005829">
    <property type="term" value="C:cytosol"/>
    <property type="evidence" value="ECO:0007669"/>
    <property type="project" value="GOC"/>
</dbReference>
<evidence type="ECO:0000256" key="1">
    <source>
        <dbReference type="ARBA" id="ARBA00004141"/>
    </source>
</evidence>
<keyword evidence="8" id="KW-0333">Golgi apparatus</keyword>
<reference evidence="10" key="1">
    <citation type="journal article" date="2014" name="Genome Announc.">
        <title>De novo whole-genome sequence and genome annotation of Lichtheimia ramosa.</title>
        <authorList>
            <person name="Linde J."/>
            <person name="Schwartze V."/>
            <person name="Binder U."/>
            <person name="Lass-Florl C."/>
            <person name="Voigt K."/>
            <person name="Horn F."/>
        </authorList>
    </citation>
    <scope>NUCLEOTIDE SEQUENCE</scope>
    <source>
        <strain evidence="10">JMRC FSU:6197</strain>
    </source>
</reference>
<dbReference type="PANTHER" id="PTHR23137:SF36">
    <property type="entry name" value="VESICLE TRANSPORT PROTEIN SFT2C"/>
    <property type="match status" value="1"/>
</dbReference>
<dbReference type="GO" id="GO:0042147">
    <property type="term" value="P:retrograde transport, endosome to Golgi"/>
    <property type="evidence" value="ECO:0007669"/>
    <property type="project" value="EnsemblFungi"/>
</dbReference>
<dbReference type="OrthoDB" id="660759at2759"/>
<feature type="compositionally biased region" description="Polar residues" evidence="9">
    <location>
        <begin position="30"/>
        <end position="40"/>
    </location>
</feature>
<feature type="transmembrane region" description="Helical" evidence="8">
    <location>
        <begin position="176"/>
        <end position="197"/>
    </location>
</feature>
<comment type="subcellular location">
    <subcellularLocation>
        <location evidence="8">Golgi apparatus membrane</location>
        <topology evidence="8">Multi-pass membrane protein</topology>
    </subcellularLocation>
    <subcellularLocation>
        <location evidence="1">Membrane</location>
        <topology evidence="1">Multi-pass membrane protein</topology>
    </subcellularLocation>
</comment>
<dbReference type="PANTHER" id="PTHR23137">
    <property type="entry name" value="VESICLE TRANSPORT PROTEIN-RELATED"/>
    <property type="match status" value="1"/>
</dbReference>
<evidence type="ECO:0000256" key="3">
    <source>
        <dbReference type="ARBA" id="ARBA00022692"/>
    </source>
</evidence>
<dbReference type="InterPro" id="IPR007305">
    <property type="entry name" value="Vesicle_transpt_Got1/SFT2"/>
</dbReference>
<feature type="transmembrane region" description="Helical" evidence="8">
    <location>
        <begin position="152"/>
        <end position="170"/>
    </location>
</feature>
<evidence type="ECO:0000256" key="4">
    <source>
        <dbReference type="ARBA" id="ARBA00022927"/>
    </source>
</evidence>
<dbReference type="GO" id="GO:0000138">
    <property type="term" value="C:Golgi trans cisterna"/>
    <property type="evidence" value="ECO:0007669"/>
    <property type="project" value="EnsemblFungi"/>
</dbReference>
<proteinExistence type="inferred from homology"/>
<dbReference type="GO" id="GO:0000139">
    <property type="term" value="C:Golgi membrane"/>
    <property type="evidence" value="ECO:0007669"/>
    <property type="project" value="UniProtKB-SubCell"/>
</dbReference>
<organism evidence="10">
    <name type="scientific">Lichtheimia ramosa</name>
    <dbReference type="NCBI Taxonomy" id="688394"/>
    <lineage>
        <taxon>Eukaryota</taxon>
        <taxon>Fungi</taxon>
        <taxon>Fungi incertae sedis</taxon>
        <taxon>Mucoromycota</taxon>
        <taxon>Mucoromycotina</taxon>
        <taxon>Mucoromycetes</taxon>
        <taxon>Mucorales</taxon>
        <taxon>Lichtheimiaceae</taxon>
        <taxon>Lichtheimia</taxon>
    </lineage>
</organism>
<evidence type="ECO:0000256" key="5">
    <source>
        <dbReference type="ARBA" id="ARBA00022989"/>
    </source>
</evidence>
<feature type="compositionally biased region" description="Low complexity" evidence="9">
    <location>
        <begin position="20"/>
        <end position="29"/>
    </location>
</feature>